<organism evidence="2 3">
    <name type="scientific">Meloidogyne enterolobii</name>
    <name type="common">Root-knot nematode worm</name>
    <name type="synonym">Meloidogyne mayaguensis</name>
    <dbReference type="NCBI Taxonomy" id="390850"/>
    <lineage>
        <taxon>Eukaryota</taxon>
        <taxon>Metazoa</taxon>
        <taxon>Ecdysozoa</taxon>
        <taxon>Nematoda</taxon>
        <taxon>Chromadorea</taxon>
        <taxon>Rhabditida</taxon>
        <taxon>Tylenchina</taxon>
        <taxon>Tylenchomorpha</taxon>
        <taxon>Tylenchoidea</taxon>
        <taxon>Meloidogynidae</taxon>
        <taxon>Meloidogyninae</taxon>
        <taxon>Meloidogyne</taxon>
    </lineage>
</organism>
<protein>
    <submittedName>
        <fullName evidence="2">Uncharacterized protein</fullName>
    </submittedName>
</protein>
<comment type="caution">
    <text evidence="2">The sequence shown here is derived from an EMBL/GenBank/DDBJ whole genome shotgun (WGS) entry which is preliminary data.</text>
</comment>
<name>A0A6V7X655_MELEN</name>
<dbReference type="EMBL" id="CAJEWN010001114">
    <property type="protein sequence ID" value="CAD2194447.1"/>
    <property type="molecule type" value="Genomic_DNA"/>
</dbReference>
<accession>A0A6V7X655</accession>
<sequence length="92" mass="10588">MDSPPPYSKVCSNPSGVGKYRQMRLLGLQTSQEDLLVHGHLLQFFHLDWDPIRLKWTVRVVNLVFLPTLLLRLVLSFGCPSCNIYLGKYSRL</sequence>
<evidence type="ECO:0000256" key="1">
    <source>
        <dbReference type="SAM" id="Phobius"/>
    </source>
</evidence>
<evidence type="ECO:0000313" key="2">
    <source>
        <dbReference type="EMBL" id="CAD2194447.1"/>
    </source>
</evidence>
<proteinExistence type="predicted"/>
<dbReference type="Proteomes" id="UP000580250">
    <property type="component" value="Unassembled WGS sequence"/>
</dbReference>
<evidence type="ECO:0000313" key="3">
    <source>
        <dbReference type="Proteomes" id="UP000580250"/>
    </source>
</evidence>
<keyword evidence="1" id="KW-0472">Membrane</keyword>
<gene>
    <name evidence="2" type="ORF">MENT_LOCUS47466</name>
</gene>
<keyword evidence="1" id="KW-0812">Transmembrane</keyword>
<dbReference type="AlphaFoldDB" id="A0A6V7X655"/>
<reference evidence="2 3" key="1">
    <citation type="submission" date="2020-08" db="EMBL/GenBank/DDBJ databases">
        <authorList>
            <person name="Koutsovoulos G."/>
            <person name="Danchin GJ E."/>
        </authorList>
    </citation>
    <scope>NUCLEOTIDE SEQUENCE [LARGE SCALE GENOMIC DNA]</scope>
</reference>
<keyword evidence="1" id="KW-1133">Transmembrane helix</keyword>
<feature type="transmembrane region" description="Helical" evidence="1">
    <location>
        <begin position="64"/>
        <end position="86"/>
    </location>
</feature>